<name>A0A8T2K1G8_9PIPI</name>
<sequence>MQIKKPPGVYYYDRIWAPLRIYTAWYWRVCICSHFSKELLIKHFLQFKNKKIIIGQTPFLTLCGKQWKCRIRTYERAMNRGSDNRTNVSL</sequence>
<dbReference type="EMBL" id="JAACNH010000002">
    <property type="protein sequence ID" value="KAG8450452.1"/>
    <property type="molecule type" value="Genomic_DNA"/>
</dbReference>
<accession>A0A8T2K1G8</accession>
<organism evidence="1 2">
    <name type="scientific">Hymenochirus boettgeri</name>
    <name type="common">Congo dwarf clawed frog</name>
    <dbReference type="NCBI Taxonomy" id="247094"/>
    <lineage>
        <taxon>Eukaryota</taxon>
        <taxon>Metazoa</taxon>
        <taxon>Chordata</taxon>
        <taxon>Craniata</taxon>
        <taxon>Vertebrata</taxon>
        <taxon>Euteleostomi</taxon>
        <taxon>Amphibia</taxon>
        <taxon>Batrachia</taxon>
        <taxon>Anura</taxon>
        <taxon>Pipoidea</taxon>
        <taxon>Pipidae</taxon>
        <taxon>Pipinae</taxon>
        <taxon>Hymenochirus</taxon>
    </lineage>
</organism>
<proteinExistence type="predicted"/>
<protein>
    <submittedName>
        <fullName evidence="1">Uncharacterized protein</fullName>
    </submittedName>
</protein>
<dbReference type="AlphaFoldDB" id="A0A8T2K1G8"/>
<gene>
    <name evidence="1" type="ORF">GDO86_002925</name>
</gene>
<evidence type="ECO:0000313" key="1">
    <source>
        <dbReference type="EMBL" id="KAG8450452.1"/>
    </source>
</evidence>
<reference evidence="1" key="1">
    <citation type="thesis" date="2020" institute="ProQuest LLC" country="789 East Eisenhower Parkway, Ann Arbor, MI, USA">
        <title>Comparative Genomics and Chromosome Evolution.</title>
        <authorList>
            <person name="Mudd A.B."/>
        </authorList>
    </citation>
    <scope>NUCLEOTIDE SEQUENCE</scope>
    <source>
        <strain evidence="1">Female2</strain>
        <tissue evidence="1">Blood</tissue>
    </source>
</reference>
<evidence type="ECO:0000313" key="2">
    <source>
        <dbReference type="Proteomes" id="UP000812440"/>
    </source>
</evidence>
<keyword evidence="2" id="KW-1185">Reference proteome</keyword>
<comment type="caution">
    <text evidence="1">The sequence shown here is derived from an EMBL/GenBank/DDBJ whole genome shotgun (WGS) entry which is preliminary data.</text>
</comment>
<dbReference type="Proteomes" id="UP000812440">
    <property type="component" value="Chromosome 2"/>
</dbReference>